<name>A0A2N1KHK9_9GLOM</name>
<sequence length="89" mass="10334">MDENYFIAVNESKELIAIFDTRKVVLNVFSFNDGQANLYSRNSNIQLLQWYSGAVPDIQYFLFIQDTEDLCFVEKGGRARIFNLMVLVL</sequence>
<dbReference type="AlphaFoldDB" id="A0A2N1KHK9"/>
<accession>A0A2N1KHK9</accession>
<reference evidence="1 2" key="1">
    <citation type="submission" date="2016-04" db="EMBL/GenBank/DDBJ databases">
        <title>Genome analyses suggest a sexual origin of heterokaryosis in a supposedly ancient asexual fungus.</title>
        <authorList>
            <person name="Ropars J."/>
            <person name="Sedzielewska K."/>
            <person name="Noel J."/>
            <person name="Charron P."/>
            <person name="Farinelli L."/>
            <person name="Marton T."/>
            <person name="Kruger M."/>
            <person name="Pelin A."/>
            <person name="Brachmann A."/>
            <person name="Corradi N."/>
        </authorList>
    </citation>
    <scope>NUCLEOTIDE SEQUENCE [LARGE SCALE GENOMIC DNA]</scope>
    <source>
        <strain evidence="1 2">C2</strain>
    </source>
</reference>
<evidence type="ECO:0008006" key="3">
    <source>
        <dbReference type="Google" id="ProtNLM"/>
    </source>
</evidence>
<evidence type="ECO:0000313" key="1">
    <source>
        <dbReference type="EMBL" id="PKK34578.1"/>
    </source>
</evidence>
<dbReference type="Proteomes" id="UP000233469">
    <property type="component" value="Unassembled WGS sequence"/>
</dbReference>
<reference evidence="1 2" key="2">
    <citation type="submission" date="2017-10" db="EMBL/GenBank/DDBJ databases">
        <title>Extensive intraspecific genome diversity in a model arbuscular mycorrhizal fungus.</title>
        <authorList>
            <person name="Chen E.C.H."/>
            <person name="Morin E."/>
            <person name="Baudet D."/>
            <person name="Noel J."/>
            <person name="Ndikumana S."/>
            <person name="Charron P."/>
            <person name="St-Onge C."/>
            <person name="Giorgi J."/>
            <person name="Grigoriev I.V."/>
            <person name="Roux C."/>
            <person name="Martin F.M."/>
            <person name="Corradi N."/>
        </authorList>
    </citation>
    <scope>NUCLEOTIDE SEQUENCE [LARGE SCALE GENOMIC DNA]</scope>
    <source>
        <strain evidence="1 2">C2</strain>
    </source>
</reference>
<gene>
    <name evidence="1" type="ORF">RhiirC2_805740</name>
</gene>
<protein>
    <recommendedName>
        <fullName evidence="3">CNH domain-containing protein</fullName>
    </recommendedName>
</protein>
<proteinExistence type="predicted"/>
<organism evidence="1 2">
    <name type="scientific">Rhizophagus irregularis</name>
    <dbReference type="NCBI Taxonomy" id="588596"/>
    <lineage>
        <taxon>Eukaryota</taxon>
        <taxon>Fungi</taxon>
        <taxon>Fungi incertae sedis</taxon>
        <taxon>Mucoromycota</taxon>
        <taxon>Glomeromycotina</taxon>
        <taxon>Glomeromycetes</taxon>
        <taxon>Glomerales</taxon>
        <taxon>Glomeraceae</taxon>
        <taxon>Rhizophagus</taxon>
    </lineage>
</organism>
<evidence type="ECO:0000313" key="2">
    <source>
        <dbReference type="Proteomes" id="UP000233469"/>
    </source>
</evidence>
<comment type="caution">
    <text evidence="1">The sequence shown here is derived from an EMBL/GenBank/DDBJ whole genome shotgun (WGS) entry which is preliminary data.</text>
</comment>
<dbReference type="EMBL" id="LLXL01010724">
    <property type="protein sequence ID" value="PKK34578.1"/>
    <property type="molecule type" value="Genomic_DNA"/>
</dbReference>